<name>A0A8S9ZA51_9TREM</name>
<dbReference type="AlphaFoldDB" id="A0A8S9ZA51"/>
<reference evidence="1" key="1">
    <citation type="submission" date="2019-07" db="EMBL/GenBank/DDBJ databases">
        <title>Annotation for the trematode Paragonimus miyazaki's.</title>
        <authorList>
            <person name="Choi Y.-J."/>
        </authorList>
    </citation>
    <scope>NUCLEOTIDE SEQUENCE</scope>
    <source>
        <strain evidence="1">Japan</strain>
    </source>
</reference>
<dbReference type="Proteomes" id="UP000822476">
    <property type="component" value="Unassembled WGS sequence"/>
</dbReference>
<protein>
    <submittedName>
        <fullName evidence="1">Uncharacterized protein</fullName>
    </submittedName>
</protein>
<accession>A0A8S9ZA51</accession>
<gene>
    <name evidence="1" type="ORF">EG68_01593</name>
</gene>
<keyword evidence="2" id="KW-1185">Reference proteome</keyword>
<evidence type="ECO:0000313" key="2">
    <source>
        <dbReference type="Proteomes" id="UP000822476"/>
    </source>
</evidence>
<sequence length="146" mass="16517">MKAGVSNNRETLAHDSHCKCNECVVNRRYGFLSNLPRFSNEQNMTINPGPGKYETPLDLNCYCISSKIGSFGKVPQTHRGRIRKFPSPNTYSLPSFEIGGRQDFNQASCSRVFQKEIAIRYTNRRSSGPAPCDYQALTKLLRPRIP</sequence>
<comment type="caution">
    <text evidence="1">The sequence shown here is derived from an EMBL/GenBank/DDBJ whole genome shotgun (WGS) entry which is preliminary data.</text>
</comment>
<dbReference type="EMBL" id="JTDE01000628">
    <property type="protein sequence ID" value="KAF7260738.1"/>
    <property type="molecule type" value="Genomic_DNA"/>
</dbReference>
<evidence type="ECO:0000313" key="1">
    <source>
        <dbReference type="EMBL" id="KAF7260738.1"/>
    </source>
</evidence>
<organism evidence="1 2">
    <name type="scientific">Paragonimus skrjabini miyazakii</name>
    <dbReference type="NCBI Taxonomy" id="59628"/>
    <lineage>
        <taxon>Eukaryota</taxon>
        <taxon>Metazoa</taxon>
        <taxon>Spiralia</taxon>
        <taxon>Lophotrochozoa</taxon>
        <taxon>Platyhelminthes</taxon>
        <taxon>Trematoda</taxon>
        <taxon>Digenea</taxon>
        <taxon>Plagiorchiida</taxon>
        <taxon>Troglotremata</taxon>
        <taxon>Troglotrematidae</taxon>
        <taxon>Paragonimus</taxon>
    </lineage>
</organism>
<dbReference type="OrthoDB" id="186871at2759"/>
<proteinExistence type="predicted"/>